<dbReference type="Proteomes" id="UP000663823">
    <property type="component" value="Unassembled WGS sequence"/>
</dbReference>
<evidence type="ECO:0000313" key="2">
    <source>
        <dbReference type="EMBL" id="CAF4338060.1"/>
    </source>
</evidence>
<evidence type="ECO:0000256" key="1">
    <source>
        <dbReference type="SAM" id="Phobius"/>
    </source>
</evidence>
<keyword evidence="1" id="KW-0472">Membrane</keyword>
<comment type="caution">
    <text evidence="2">The sequence shown here is derived from an EMBL/GenBank/DDBJ whole genome shotgun (WGS) entry which is preliminary data.</text>
</comment>
<feature type="transmembrane region" description="Helical" evidence="1">
    <location>
        <begin position="30"/>
        <end position="55"/>
    </location>
</feature>
<proteinExistence type="predicted"/>
<reference evidence="2" key="1">
    <citation type="submission" date="2021-02" db="EMBL/GenBank/DDBJ databases">
        <authorList>
            <person name="Nowell W R."/>
        </authorList>
    </citation>
    <scope>NUCLEOTIDE SEQUENCE</scope>
</reference>
<sequence length="123" mass="13740">MMSSTICSNSSGCYSHTNSTFDDLSNIGKILGIVIGSILGLAVLICVIAIIYLTFCKRRSQVQVWTHPLPTSVPYRQSTSMYPYANYSQEPIQQAKSNFQKIVEEPPPAYEEINGMENLTERI</sequence>
<protein>
    <submittedName>
        <fullName evidence="2">Uncharacterized protein</fullName>
    </submittedName>
</protein>
<keyword evidence="1" id="KW-1133">Transmembrane helix</keyword>
<evidence type="ECO:0000313" key="3">
    <source>
        <dbReference type="Proteomes" id="UP000663823"/>
    </source>
</evidence>
<dbReference type="EMBL" id="CAJOAX010059320">
    <property type="protein sequence ID" value="CAF4338060.1"/>
    <property type="molecule type" value="Genomic_DNA"/>
</dbReference>
<dbReference type="AlphaFoldDB" id="A0A820K9B4"/>
<organism evidence="2 3">
    <name type="scientific">Rotaria sordida</name>
    <dbReference type="NCBI Taxonomy" id="392033"/>
    <lineage>
        <taxon>Eukaryota</taxon>
        <taxon>Metazoa</taxon>
        <taxon>Spiralia</taxon>
        <taxon>Gnathifera</taxon>
        <taxon>Rotifera</taxon>
        <taxon>Eurotatoria</taxon>
        <taxon>Bdelloidea</taxon>
        <taxon>Philodinida</taxon>
        <taxon>Philodinidae</taxon>
        <taxon>Rotaria</taxon>
    </lineage>
</organism>
<gene>
    <name evidence="2" type="ORF">OTI717_LOCUS43167</name>
</gene>
<name>A0A820K9B4_9BILA</name>
<keyword evidence="1" id="KW-0812">Transmembrane</keyword>
<accession>A0A820K9B4</accession>